<dbReference type="Proteomes" id="UP001529510">
    <property type="component" value="Unassembled WGS sequence"/>
</dbReference>
<gene>
    <name evidence="1" type="ORF">M9458_031293</name>
</gene>
<evidence type="ECO:0000313" key="1">
    <source>
        <dbReference type="EMBL" id="KAL0175325.1"/>
    </source>
</evidence>
<proteinExistence type="predicted"/>
<dbReference type="AlphaFoldDB" id="A0ABD0PNF5"/>
<name>A0ABD0PNF5_CIRMR</name>
<dbReference type="EMBL" id="JAMKFB020000015">
    <property type="protein sequence ID" value="KAL0175325.1"/>
    <property type="molecule type" value="Genomic_DNA"/>
</dbReference>
<sequence length="63" mass="6896">NAKPQKSTGDKRRFTRFLAPDGTPFSELIDTTCNSEAEIATVSKHNSSNTTAVHSNVMCSMYT</sequence>
<feature type="non-terminal residue" evidence="1">
    <location>
        <position position="1"/>
    </location>
</feature>
<evidence type="ECO:0000313" key="2">
    <source>
        <dbReference type="Proteomes" id="UP001529510"/>
    </source>
</evidence>
<reference evidence="1 2" key="1">
    <citation type="submission" date="2024-05" db="EMBL/GenBank/DDBJ databases">
        <title>Genome sequencing and assembly of Indian major carp, Cirrhinus mrigala (Hamilton, 1822).</title>
        <authorList>
            <person name="Mohindra V."/>
            <person name="Chowdhury L.M."/>
            <person name="Lal K."/>
            <person name="Jena J.K."/>
        </authorList>
    </citation>
    <scope>NUCLEOTIDE SEQUENCE [LARGE SCALE GENOMIC DNA]</scope>
    <source>
        <strain evidence="1">CM1030</strain>
        <tissue evidence="1">Blood</tissue>
    </source>
</reference>
<comment type="caution">
    <text evidence="1">The sequence shown here is derived from an EMBL/GenBank/DDBJ whole genome shotgun (WGS) entry which is preliminary data.</text>
</comment>
<protein>
    <submittedName>
        <fullName evidence="1">Uncharacterized protein</fullName>
    </submittedName>
</protein>
<keyword evidence="2" id="KW-1185">Reference proteome</keyword>
<accession>A0ABD0PNF5</accession>
<organism evidence="1 2">
    <name type="scientific">Cirrhinus mrigala</name>
    <name type="common">Mrigala</name>
    <dbReference type="NCBI Taxonomy" id="683832"/>
    <lineage>
        <taxon>Eukaryota</taxon>
        <taxon>Metazoa</taxon>
        <taxon>Chordata</taxon>
        <taxon>Craniata</taxon>
        <taxon>Vertebrata</taxon>
        <taxon>Euteleostomi</taxon>
        <taxon>Actinopterygii</taxon>
        <taxon>Neopterygii</taxon>
        <taxon>Teleostei</taxon>
        <taxon>Ostariophysi</taxon>
        <taxon>Cypriniformes</taxon>
        <taxon>Cyprinidae</taxon>
        <taxon>Labeoninae</taxon>
        <taxon>Labeonini</taxon>
        <taxon>Cirrhinus</taxon>
    </lineage>
</organism>